<dbReference type="AlphaFoldDB" id="A0AAD6Q9V6"/>
<sequence>MKNLKLYREISQNLELQSPQEVLVFSAFDIERNRLFFASSANIIYTAHLSSFQNGKSKGLLLPSEINQIELEDGDLITAFDYMMEKEALIIGTENGLLLLHNIDDNSTEIVGQVEGGVKCISRVPMEICLLFLLVSDKCELDGKNMFGSFISWRGIYGGVLEWMPSGAKIAAVYDRKVENRCPDIAFYERNGLVRSSFSIKEAVDATVESLKWNCGSDLVASVVRCEKYDAVKLWFLSNNHWYLKHEVRYSRQDELGSCGIPVKPLQLICWTLGGQITIYNFTWISAVTENSTALVIDDSKILVTPLSLSLMPPPLHLFSLKFPSSVRDLALYSNNSKNRVAAFLSDGSLGAVELPDPDTWEDLEEKEFTVEASISETGSGWHAKISHRNYMEGLVIGIAPNPAKNRSAFVQFDGGNVVEYTSMLAWLLLEGSTKHDDMSFSSSCPWMSVAKASDSGSLKPLLFGLDDIGRLHFGGKVLCNNCSSFSCYSNLADQTTRGNLESIHPRKLVLASIVNALIQRRFRDALLLVRRHRIDFNVIVDYCGWQTFLQSASEFVKQIGMNLMSKNPQLCPLGLQMITDPAKKMQVLEAWGDHLSDEKCFEDAAITYLCCSSLENALKAYRSCGDWSGVLTVAGLLKLEKDELMQLAHDLCEELQALGKPGEAAKIALEYCGDVNRGINLLISARDWRRL</sequence>
<dbReference type="EMBL" id="JAQIZT010000010">
    <property type="protein sequence ID" value="KAJ6983195.1"/>
    <property type="molecule type" value="Genomic_DNA"/>
</dbReference>
<feature type="domain" description="ELP1 N-terminal second beta-propeller" evidence="7">
    <location>
        <begin position="383"/>
        <end position="491"/>
    </location>
</feature>
<feature type="domain" description="ELP1 first N-terminal beta-propeller" evidence="6">
    <location>
        <begin position="1"/>
        <end position="130"/>
    </location>
</feature>
<evidence type="ECO:0000256" key="1">
    <source>
        <dbReference type="ARBA" id="ARBA00004496"/>
    </source>
</evidence>
<dbReference type="GO" id="GO:0033588">
    <property type="term" value="C:elongator holoenzyme complex"/>
    <property type="evidence" value="ECO:0007669"/>
    <property type="project" value="InterPro"/>
</dbReference>
<feature type="domain" description="ELP1 alpha-solenoid" evidence="9">
    <location>
        <begin position="507"/>
        <end position="561"/>
    </location>
</feature>
<accession>A0AAD6Q9V6</accession>
<evidence type="ECO:0000256" key="4">
    <source>
        <dbReference type="ARBA" id="ARBA00022490"/>
    </source>
</evidence>
<evidence type="ECO:0000313" key="11">
    <source>
        <dbReference type="Proteomes" id="UP001164929"/>
    </source>
</evidence>
<dbReference type="Proteomes" id="UP001164929">
    <property type="component" value="Chromosome 10"/>
</dbReference>
<evidence type="ECO:0000259" key="6">
    <source>
        <dbReference type="Pfam" id="PF04762"/>
    </source>
</evidence>
<dbReference type="PANTHER" id="PTHR12747">
    <property type="entry name" value="ELONGATOR COMPLEX PROTEIN 1"/>
    <property type="match status" value="1"/>
</dbReference>
<comment type="subcellular location">
    <subcellularLocation>
        <location evidence="1">Cytoplasm</location>
    </subcellularLocation>
</comment>
<evidence type="ECO:0000256" key="2">
    <source>
        <dbReference type="ARBA" id="ARBA00005043"/>
    </source>
</evidence>
<dbReference type="InterPro" id="IPR056166">
    <property type="entry name" value="TPR_ELP1"/>
</dbReference>
<dbReference type="GO" id="GO:0000049">
    <property type="term" value="F:tRNA binding"/>
    <property type="evidence" value="ECO:0007669"/>
    <property type="project" value="TreeGrafter"/>
</dbReference>
<evidence type="ECO:0000259" key="9">
    <source>
        <dbReference type="Pfam" id="PF23925"/>
    </source>
</evidence>
<proteinExistence type="inferred from homology"/>
<evidence type="ECO:0000256" key="5">
    <source>
        <dbReference type="ARBA" id="ARBA00022694"/>
    </source>
</evidence>
<protein>
    <submittedName>
        <fullName evidence="10">Elongator complex protein 1-like isoform X1</fullName>
    </submittedName>
</protein>
<dbReference type="Pfam" id="PF23925">
    <property type="entry name" value="A-sol_ELP1"/>
    <property type="match status" value="1"/>
</dbReference>
<keyword evidence="11" id="KW-1185">Reference proteome</keyword>
<organism evidence="10 11">
    <name type="scientific">Populus alba x Populus x berolinensis</name>
    <dbReference type="NCBI Taxonomy" id="444605"/>
    <lineage>
        <taxon>Eukaryota</taxon>
        <taxon>Viridiplantae</taxon>
        <taxon>Streptophyta</taxon>
        <taxon>Embryophyta</taxon>
        <taxon>Tracheophyta</taxon>
        <taxon>Spermatophyta</taxon>
        <taxon>Magnoliopsida</taxon>
        <taxon>eudicotyledons</taxon>
        <taxon>Gunneridae</taxon>
        <taxon>Pentapetalae</taxon>
        <taxon>rosids</taxon>
        <taxon>fabids</taxon>
        <taxon>Malpighiales</taxon>
        <taxon>Salicaceae</taxon>
        <taxon>Saliceae</taxon>
        <taxon>Populus</taxon>
    </lineage>
</organism>
<keyword evidence="4" id="KW-0963">Cytoplasm</keyword>
<evidence type="ECO:0000313" key="10">
    <source>
        <dbReference type="EMBL" id="KAJ6983195.1"/>
    </source>
</evidence>
<reference evidence="10" key="1">
    <citation type="journal article" date="2023" name="Mol. Ecol. Resour.">
        <title>Chromosome-level genome assembly of a triploid poplar Populus alba 'Berolinensis'.</title>
        <authorList>
            <person name="Chen S."/>
            <person name="Yu Y."/>
            <person name="Wang X."/>
            <person name="Wang S."/>
            <person name="Zhang T."/>
            <person name="Zhou Y."/>
            <person name="He R."/>
            <person name="Meng N."/>
            <person name="Wang Y."/>
            <person name="Liu W."/>
            <person name="Liu Z."/>
            <person name="Liu J."/>
            <person name="Guo Q."/>
            <person name="Huang H."/>
            <person name="Sederoff R.R."/>
            <person name="Wang G."/>
            <person name="Qu G."/>
            <person name="Chen S."/>
        </authorList>
    </citation>
    <scope>NUCLEOTIDE SEQUENCE</scope>
    <source>
        <strain evidence="10">SC-2020</strain>
    </source>
</reference>
<dbReference type="GO" id="GO:0002926">
    <property type="term" value="P:tRNA wobble base 5-methoxycarbonylmethyl-2-thiouridinylation"/>
    <property type="evidence" value="ECO:0007669"/>
    <property type="project" value="TreeGrafter"/>
</dbReference>
<gene>
    <name evidence="10" type="ORF">NC653_026108</name>
</gene>
<dbReference type="InterPro" id="IPR006849">
    <property type="entry name" value="Elp1"/>
</dbReference>
<comment type="caution">
    <text evidence="10">The sequence shown here is derived from an EMBL/GenBank/DDBJ whole genome shotgun (WGS) entry which is preliminary data.</text>
</comment>
<dbReference type="InterPro" id="IPR056167">
    <property type="entry name" value="A-sol_ELP1"/>
</dbReference>
<dbReference type="InterPro" id="IPR056165">
    <property type="entry name" value="Beta-prop_ELP1_2nd"/>
</dbReference>
<feature type="domain" description="ELP1 TPR" evidence="8">
    <location>
        <begin position="581"/>
        <end position="689"/>
    </location>
</feature>
<evidence type="ECO:0000256" key="3">
    <source>
        <dbReference type="ARBA" id="ARBA00006086"/>
    </source>
</evidence>
<keyword evidence="5" id="KW-0819">tRNA processing</keyword>
<evidence type="ECO:0000259" key="7">
    <source>
        <dbReference type="Pfam" id="PF23797"/>
    </source>
</evidence>
<evidence type="ECO:0000259" key="8">
    <source>
        <dbReference type="Pfam" id="PF23878"/>
    </source>
</evidence>
<dbReference type="PANTHER" id="PTHR12747:SF0">
    <property type="entry name" value="ELONGATOR COMPLEX PROTEIN 1"/>
    <property type="match status" value="1"/>
</dbReference>
<name>A0AAD6Q9V6_9ROSI</name>
<dbReference type="Pfam" id="PF04762">
    <property type="entry name" value="Beta-prop_ELP1_1st"/>
    <property type="match status" value="2"/>
</dbReference>
<dbReference type="GO" id="GO:0005829">
    <property type="term" value="C:cytosol"/>
    <property type="evidence" value="ECO:0007669"/>
    <property type="project" value="TreeGrafter"/>
</dbReference>
<dbReference type="Pfam" id="PF23878">
    <property type="entry name" value="TPR_ELP1"/>
    <property type="match status" value="1"/>
</dbReference>
<dbReference type="InterPro" id="IPR056164">
    <property type="entry name" value="Beta-prop_ELP1_1st"/>
</dbReference>
<comment type="similarity">
    <text evidence="3">Belongs to the ELP1/IKA1 family.</text>
</comment>
<feature type="domain" description="ELP1 first N-terminal beta-propeller" evidence="6">
    <location>
        <begin position="159"/>
        <end position="255"/>
    </location>
</feature>
<feature type="domain" description="ELP1 N-terminal second beta-propeller" evidence="7">
    <location>
        <begin position="296"/>
        <end position="365"/>
    </location>
</feature>
<comment type="pathway">
    <text evidence="2">tRNA modification; 5-methoxycarbonylmethyl-2-thiouridine-tRNA biosynthesis.</text>
</comment>
<dbReference type="Pfam" id="PF23797">
    <property type="entry name" value="Beta-prop_ELP1_2nd"/>
    <property type="match status" value="2"/>
</dbReference>